<dbReference type="OrthoDB" id="1080118at2"/>
<dbReference type="PROSITE" id="PS51257">
    <property type="entry name" value="PROKAR_LIPOPROTEIN"/>
    <property type="match status" value="1"/>
</dbReference>
<accession>A0A1M5AYC0</accession>
<sequence>MTTRSYFNKAATLGVLMIGLVITSCKKDFLDLRPYDSIGSDVAISNVSDMKAALSGAYANLGSVNLYGRTIPLFADLLADNVYISTVNSNRYLDFFQVNYTVTNSNAQGVWESAYSTILRSNNVINSPLKGTAEIDQIRGEALSIRALMYFELARHFAKPYTVDPNAPGVPVILEYNPIVKPPRNTLKEVYAQIEKDLTEATGLLTIEKSSGFFTKYAAKALLARVYEYKGDWPKALNTAEDVINNSGYSLLKLNEVLSFWENNKDRNDKMEVLFEVVFDANNNAGNSSLAYFYDQNGYGDALATESLYNTYSNTDVRKDLIVVGSPTRGANAKVVNKFPNAGSADKDEYKVIRMSEVYLIAAEAAYQTGNESLALDYLNAVAKERDPSFAGYSSSGAALLSDILLERRKELAFEGHRYWDLARYNMDVVRVNLAGNYPGNVPLVIAANSFRRILPIPQEELDANPAIREQQNPGY</sequence>
<dbReference type="CDD" id="cd08977">
    <property type="entry name" value="SusD"/>
    <property type="match status" value="1"/>
</dbReference>
<dbReference type="STRING" id="1121884.SAMN02745131_02404"/>
<evidence type="ECO:0000259" key="6">
    <source>
        <dbReference type="Pfam" id="PF07980"/>
    </source>
</evidence>
<comment type="subcellular location">
    <subcellularLocation>
        <location evidence="1">Cell outer membrane</location>
    </subcellularLocation>
</comment>
<organism evidence="8 9">
    <name type="scientific">Flavisolibacter ginsengisoli DSM 18119</name>
    <dbReference type="NCBI Taxonomy" id="1121884"/>
    <lineage>
        <taxon>Bacteria</taxon>
        <taxon>Pseudomonadati</taxon>
        <taxon>Bacteroidota</taxon>
        <taxon>Chitinophagia</taxon>
        <taxon>Chitinophagales</taxon>
        <taxon>Chitinophagaceae</taxon>
        <taxon>Flavisolibacter</taxon>
    </lineage>
</organism>
<dbReference type="Proteomes" id="UP000184048">
    <property type="component" value="Unassembled WGS sequence"/>
</dbReference>
<name>A0A1M5AYC0_9BACT</name>
<dbReference type="InterPro" id="IPR012944">
    <property type="entry name" value="SusD_RagB_dom"/>
</dbReference>
<evidence type="ECO:0000256" key="3">
    <source>
        <dbReference type="ARBA" id="ARBA00022729"/>
    </source>
</evidence>
<keyword evidence="4" id="KW-0472">Membrane</keyword>
<evidence type="ECO:0000256" key="4">
    <source>
        <dbReference type="ARBA" id="ARBA00023136"/>
    </source>
</evidence>
<keyword evidence="3" id="KW-0732">Signal</keyword>
<evidence type="ECO:0000313" key="8">
    <source>
        <dbReference type="EMBL" id="SHF35209.1"/>
    </source>
</evidence>
<dbReference type="InterPro" id="IPR033985">
    <property type="entry name" value="SusD-like_N"/>
</dbReference>
<reference evidence="8 9" key="1">
    <citation type="submission" date="2016-11" db="EMBL/GenBank/DDBJ databases">
        <authorList>
            <person name="Jaros S."/>
            <person name="Januszkiewicz K."/>
            <person name="Wedrychowicz H."/>
        </authorList>
    </citation>
    <scope>NUCLEOTIDE SEQUENCE [LARGE SCALE GENOMIC DNA]</scope>
    <source>
        <strain evidence="8 9">DSM 18119</strain>
    </source>
</reference>
<dbReference type="GO" id="GO:0009279">
    <property type="term" value="C:cell outer membrane"/>
    <property type="evidence" value="ECO:0007669"/>
    <property type="project" value="UniProtKB-SubCell"/>
</dbReference>
<dbReference type="SUPFAM" id="SSF48452">
    <property type="entry name" value="TPR-like"/>
    <property type="match status" value="1"/>
</dbReference>
<dbReference type="Pfam" id="PF07980">
    <property type="entry name" value="SusD_RagB"/>
    <property type="match status" value="1"/>
</dbReference>
<dbReference type="InterPro" id="IPR011990">
    <property type="entry name" value="TPR-like_helical_dom_sf"/>
</dbReference>
<gene>
    <name evidence="8" type="ORF">SAMN02745131_02404</name>
</gene>
<dbReference type="Gene3D" id="1.25.40.900">
    <property type="match status" value="1"/>
</dbReference>
<feature type="domain" description="SusD-like N-terminal" evidence="7">
    <location>
        <begin position="28"/>
        <end position="227"/>
    </location>
</feature>
<comment type="similarity">
    <text evidence="2">Belongs to the SusD family.</text>
</comment>
<evidence type="ECO:0000256" key="1">
    <source>
        <dbReference type="ARBA" id="ARBA00004442"/>
    </source>
</evidence>
<dbReference type="AlphaFoldDB" id="A0A1M5AYC0"/>
<evidence type="ECO:0000256" key="5">
    <source>
        <dbReference type="ARBA" id="ARBA00023237"/>
    </source>
</evidence>
<dbReference type="Gene3D" id="2.20.20.130">
    <property type="match status" value="1"/>
</dbReference>
<dbReference type="RefSeq" id="WP_072835571.1">
    <property type="nucleotide sequence ID" value="NZ_FQUU01000009.1"/>
</dbReference>
<dbReference type="Gene3D" id="1.25.40.390">
    <property type="match status" value="1"/>
</dbReference>
<evidence type="ECO:0000259" key="7">
    <source>
        <dbReference type="Pfam" id="PF14322"/>
    </source>
</evidence>
<protein>
    <submittedName>
        <fullName evidence="8">SusD family protein</fullName>
    </submittedName>
</protein>
<proteinExistence type="inferred from homology"/>
<keyword evidence="9" id="KW-1185">Reference proteome</keyword>
<evidence type="ECO:0000313" key="9">
    <source>
        <dbReference type="Proteomes" id="UP000184048"/>
    </source>
</evidence>
<feature type="domain" description="RagB/SusD" evidence="6">
    <location>
        <begin position="341"/>
        <end position="476"/>
    </location>
</feature>
<keyword evidence="5" id="KW-0998">Cell outer membrane</keyword>
<dbReference type="Pfam" id="PF14322">
    <property type="entry name" value="SusD-like_3"/>
    <property type="match status" value="1"/>
</dbReference>
<dbReference type="EMBL" id="FQUU01000009">
    <property type="protein sequence ID" value="SHF35209.1"/>
    <property type="molecule type" value="Genomic_DNA"/>
</dbReference>
<evidence type="ECO:0000256" key="2">
    <source>
        <dbReference type="ARBA" id="ARBA00006275"/>
    </source>
</evidence>